<dbReference type="InterPro" id="IPR019051">
    <property type="entry name" value="Trp_biosyn_TM_oprn/chp"/>
</dbReference>
<keyword evidence="2" id="KW-0812">Transmembrane</keyword>
<evidence type="ECO:0000256" key="2">
    <source>
        <dbReference type="SAM" id="Phobius"/>
    </source>
</evidence>
<evidence type="ECO:0000313" key="3">
    <source>
        <dbReference type="EMBL" id="UNK44585.1"/>
    </source>
</evidence>
<reference evidence="3 4" key="1">
    <citation type="submission" date="2022-03" db="EMBL/GenBank/DDBJ databases">
        <title>Isotopic signatures of nitrous oxide derived from detoxification processes.</title>
        <authorList>
            <person name="Behrendt U."/>
            <person name="Buchen C."/>
            <person name="Well R."/>
            <person name="Ulrich A."/>
            <person name="Rohe L."/>
            <person name="Kolb S."/>
            <person name="Schloter M."/>
            <person name="Horn M.A."/>
            <person name="Augustin J."/>
        </authorList>
    </citation>
    <scope>NUCLEOTIDE SEQUENCE [LARGE SCALE GENOMIC DNA]</scope>
    <source>
        <strain evidence="3 4">S4-C24</strain>
    </source>
</reference>
<keyword evidence="4" id="KW-1185">Reference proteome</keyword>
<dbReference type="RefSeq" id="WP_241913017.1">
    <property type="nucleotide sequence ID" value="NZ_CP093326.1"/>
</dbReference>
<feature type="region of interest" description="Disordered" evidence="1">
    <location>
        <begin position="184"/>
        <end position="214"/>
    </location>
</feature>
<evidence type="ECO:0000256" key="1">
    <source>
        <dbReference type="SAM" id="MobiDB-lite"/>
    </source>
</evidence>
<gene>
    <name evidence="3" type="ORF">MNQ99_11335</name>
</gene>
<feature type="transmembrane region" description="Helical" evidence="2">
    <location>
        <begin position="70"/>
        <end position="90"/>
    </location>
</feature>
<keyword evidence="2" id="KW-0472">Membrane</keyword>
<feature type="transmembrane region" description="Helical" evidence="2">
    <location>
        <begin position="146"/>
        <end position="167"/>
    </location>
</feature>
<keyword evidence="2" id="KW-1133">Transmembrane helix</keyword>
<evidence type="ECO:0000313" key="4">
    <source>
        <dbReference type="Proteomes" id="UP000829069"/>
    </source>
</evidence>
<name>A0ABY3W5Z3_9MICC</name>
<accession>A0ABY3W5Z3</accession>
<proteinExistence type="predicted"/>
<sequence length="214" mass="21482">MSEDKTTPAKGQEPERRTGGSRWQRKGMVVLAAVAVALAAFGTTTQTWLTAHLPGTRVQTPDVSVAGSDAATAVTALALVALASALAASIAGRIARIVIAVLLAAAGIGIAAASLAVIANPAAAASAAIGEATGQIGGEADVVVTVFPYLAAVAGILLVATAIWLVLAGRSWAASKKYVPAAERQADGMPSDRAGSVDEIDSWDQLSRGEDPTD</sequence>
<dbReference type="Pfam" id="PF09534">
    <property type="entry name" value="Trp_oprn_chp"/>
    <property type="match status" value="1"/>
</dbReference>
<dbReference type="EMBL" id="CP093326">
    <property type="protein sequence ID" value="UNK44585.1"/>
    <property type="molecule type" value="Genomic_DNA"/>
</dbReference>
<protein>
    <submittedName>
        <fullName evidence="3">Trp biosynthesis-associated membrane protein</fullName>
    </submittedName>
</protein>
<feature type="region of interest" description="Disordered" evidence="1">
    <location>
        <begin position="1"/>
        <end position="22"/>
    </location>
</feature>
<feature type="transmembrane region" description="Helical" evidence="2">
    <location>
        <begin position="27"/>
        <end position="50"/>
    </location>
</feature>
<feature type="compositionally biased region" description="Basic and acidic residues" evidence="1">
    <location>
        <begin position="1"/>
        <end position="18"/>
    </location>
</feature>
<dbReference type="Proteomes" id="UP000829069">
    <property type="component" value="Chromosome"/>
</dbReference>
<organism evidence="3 4">
    <name type="scientific">Arthrobacter sulfonylureivorans</name>
    <dbReference type="NCBI Taxonomy" id="2486855"/>
    <lineage>
        <taxon>Bacteria</taxon>
        <taxon>Bacillati</taxon>
        <taxon>Actinomycetota</taxon>
        <taxon>Actinomycetes</taxon>
        <taxon>Micrococcales</taxon>
        <taxon>Micrococcaceae</taxon>
        <taxon>Arthrobacter</taxon>
    </lineage>
</organism>
<feature type="transmembrane region" description="Helical" evidence="2">
    <location>
        <begin position="97"/>
        <end position="119"/>
    </location>
</feature>